<accession>A0A1I6MJT2</accession>
<dbReference type="EMBL" id="FOZL01000001">
    <property type="protein sequence ID" value="SFS15919.1"/>
    <property type="molecule type" value="Genomic_DNA"/>
</dbReference>
<keyword evidence="3" id="KW-1185">Reference proteome</keyword>
<protein>
    <submittedName>
        <fullName evidence="2">Cupin domain-containing protein</fullName>
    </submittedName>
</protein>
<dbReference type="Gene3D" id="2.60.120.10">
    <property type="entry name" value="Jelly Rolls"/>
    <property type="match status" value="1"/>
</dbReference>
<proteinExistence type="predicted"/>
<dbReference type="InterPro" id="IPR013096">
    <property type="entry name" value="Cupin_2"/>
</dbReference>
<reference evidence="2 3" key="1">
    <citation type="submission" date="2016-10" db="EMBL/GenBank/DDBJ databases">
        <authorList>
            <person name="de Groot N.N."/>
        </authorList>
    </citation>
    <scope>NUCLEOTIDE SEQUENCE [LARGE SCALE GENOMIC DNA]</scope>
    <source>
        <strain evidence="2 3">DSM 21001</strain>
    </source>
</reference>
<sequence>MNRREFSLMVSAASLLGVSAEGQSSGAGQLVSGVYPAGKEHKAGEGRVSQPFLTGMLQPTLRLEAHETVIEPGAPPEETRNHLHNEIWLMKAGTVELMADGVKHVMKAGDLGLVVAGGMHYVKNIGTDRASYFVLAVGPPE</sequence>
<organism evidence="2 3">
    <name type="scientific">Granulicella pectinivorans</name>
    <dbReference type="NCBI Taxonomy" id="474950"/>
    <lineage>
        <taxon>Bacteria</taxon>
        <taxon>Pseudomonadati</taxon>
        <taxon>Acidobacteriota</taxon>
        <taxon>Terriglobia</taxon>
        <taxon>Terriglobales</taxon>
        <taxon>Acidobacteriaceae</taxon>
        <taxon>Granulicella</taxon>
    </lineage>
</organism>
<feature type="domain" description="Cupin type-2" evidence="1">
    <location>
        <begin position="68"/>
        <end position="134"/>
    </location>
</feature>
<evidence type="ECO:0000313" key="2">
    <source>
        <dbReference type="EMBL" id="SFS15919.1"/>
    </source>
</evidence>
<dbReference type="OrthoDB" id="119379at2"/>
<dbReference type="SUPFAM" id="SSF51182">
    <property type="entry name" value="RmlC-like cupins"/>
    <property type="match status" value="1"/>
</dbReference>
<evidence type="ECO:0000259" key="1">
    <source>
        <dbReference type="Pfam" id="PF07883"/>
    </source>
</evidence>
<evidence type="ECO:0000313" key="3">
    <source>
        <dbReference type="Proteomes" id="UP000199024"/>
    </source>
</evidence>
<name>A0A1I6MJT2_9BACT</name>
<dbReference type="Proteomes" id="UP000199024">
    <property type="component" value="Unassembled WGS sequence"/>
</dbReference>
<dbReference type="Pfam" id="PF07883">
    <property type="entry name" value="Cupin_2"/>
    <property type="match status" value="1"/>
</dbReference>
<gene>
    <name evidence="2" type="ORF">SAMN05421771_2809</name>
</gene>
<dbReference type="InterPro" id="IPR014710">
    <property type="entry name" value="RmlC-like_jellyroll"/>
</dbReference>
<dbReference type="AlphaFoldDB" id="A0A1I6MJT2"/>
<dbReference type="RefSeq" id="WP_089839723.1">
    <property type="nucleotide sequence ID" value="NZ_FOZL01000001.1"/>
</dbReference>
<dbReference type="InterPro" id="IPR011051">
    <property type="entry name" value="RmlC_Cupin_sf"/>
</dbReference>
<dbReference type="STRING" id="474950.SAMN05421771_2809"/>